<name>A0A7U4TH49_DESA2</name>
<protein>
    <submittedName>
        <fullName evidence="7">Ribonuclease G</fullName>
    </submittedName>
</protein>
<evidence type="ECO:0000256" key="4">
    <source>
        <dbReference type="ARBA" id="ARBA00022842"/>
    </source>
</evidence>
<dbReference type="GO" id="GO:0004540">
    <property type="term" value="F:RNA nuclease activity"/>
    <property type="evidence" value="ECO:0007669"/>
    <property type="project" value="InterPro"/>
</dbReference>
<evidence type="ECO:0000256" key="2">
    <source>
        <dbReference type="ARBA" id="ARBA00022723"/>
    </source>
</evidence>
<evidence type="ECO:0000256" key="5">
    <source>
        <dbReference type="ARBA" id="ARBA00022884"/>
    </source>
</evidence>
<dbReference type="InterPro" id="IPR003029">
    <property type="entry name" value="S1_domain"/>
</dbReference>
<dbReference type="Proteomes" id="UP000070560">
    <property type="component" value="Chromosome"/>
</dbReference>
<dbReference type="PROSITE" id="PS50126">
    <property type="entry name" value="S1"/>
    <property type="match status" value="1"/>
</dbReference>
<dbReference type="GO" id="GO:0005737">
    <property type="term" value="C:cytoplasm"/>
    <property type="evidence" value="ECO:0007669"/>
    <property type="project" value="TreeGrafter"/>
</dbReference>
<dbReference type="InterPro" id="IPR019307">
    <property type="entry name" value="RNA-bd_AU-1/RNase_E/G"/>
</dbReference>
<evidence type="ECO:0000256" key="3">
    <source>
        <dbReference type="ARBA" id="ARBA00022801"/>
    </source>
</evidence>
<comment type="cofactor">
    <cofactor evidence="1">
        <name>Mg(2+)</name>
        <dbReference type="ChEBI" id="CHEBI:18420"/>
    </cofactor>
</comment>
<dbReference type="GO" id="GO:0003723">
    <property type="term" value="F:RNA binding"/>
    <property type="evidence" value="ECO:0007669"/>
    <property type="project" value="UniProtKB-KW"/>
</dbReference>
<dbReference type="GO" id="GO:0006364">
    <property type="term" value="P:rRNA processing"/>
    <property type="evidence" value="ECO:0007669"/>
    <property type="project" value="TreeGrafter"/>
</dbReference>
<evidence type="ECO:0000313" key="7">
    <source>
        <dbReference type="EMBL" id="AMM39856.1"/>
    </source>
</evidence>
<gene>
    <name evidence="7" type="ORF">HS1_000049</name>
</gene>
<dbReference type="RefSeq" id="WP_066060133.1">
    <property type="nucleotide sequence ID" value="NZ_CP013015.1"/>
</dbReference>
<dbReference type="InterPro" id="IPR012340">
    <property type="entry name" value="NA-bd_OB-fold"/>
</dbReference>
<dbReference type="PANTHER" id="PTHR30001">
    <property type="entry name" value="RIBONUCLEASE"/>
    <property type="match status" value="1"/>
</dbReference>
<feature type="domain" description="S1 motif" evidence="6">
    <location>
        <begin position="39"/>
        <end position="124"/>
    </location>
</feature>
<dbReference type="AlphaFoldDB" id="A0A7U4TH49"/>
<keyword evidence="8" id="KW-1185">Reference proteome</keyword>
<dbReference type="GO" id="GO:0016787">
    <property type="term" value="F:hydrolase activity"/>
    <property type="evidence" value="ECO:0007669"/>
    <property type="project" value="UniProtKB-KW"/>
</dbReference>
<keyword evidence="5" id="KW-0694">RNA-binding</keyword>
<dbReference type="InterPro" id="IPR004659">
    <property type="entry name" value="RNase_E/G"/>
</dbReference>
<evidence type="ECO:0000256" key="1">
    <source>
        <dbReference type="ARBA" id="ARBA00001946"/>
    </source>
</evidence>
<sequence length="489" mass="56539">MTSELALNVRPYETRLAVIEDNLLVEFYIERKAEPGLVGNIYRGKVIRVLPGMEAAFVDIGLDKAGFLYVSDVLPNIWDLEGEFDQISISQHYRIETLLQEGQEVLVQVTREPISTKGPQLSTRITIPGHYLVLLPFFNYIGISRRIENETERERLKKIVASSKPENMGFIVRTASEGVEEEKIIYEMQKLISLWELILEKKKNTSLPGLVHVELDLCVRTLRDFFGTQTRRLIVDSLDAYKRLIAYAQEFVPHLQHFIELYQEDQFLFHKLGIENVLPQVLRPQVRLKSGGYIVIEETEALVAIDVNTGRFVGENNLEETIVKTNLEAVQEIVRQLRLRDLGGIIIIDFIDMQKESNREKVLGALDKALKRDRSKTRIFQMSELGLVEMTRKRTREGLLHSLCESCPYCQGRGYVKSKRTVFYEILSELEHLHTLKSKIAIKAHPDLIKYIKQKESVIWKQTISSLKKKIDFIPEPSFHIENYEILEI</sequence>
<dbReference type="SMART" id="SM00316">
    <property type="entry name" value="S1"/>
    <property type="match status" value="1"/>
</dbReference>
<dbReference type="Gene3D" id="3.40.1260.20">
    <property type="entry name" value="Ribonuclease E, catalytic domain"/>
    <property type="match status" value="1"/>
</dbReference>
<dbReference type="CDD" id="cd04453">
    <property type="entry name" value="S1_RNase_E"/>
    <property type="match status" value="1"/>
</dbReference>
<dbReference type="OrthoDB" id="9804278at2"/>
<accession>A0A7U4TH49</accession>
<dbReference type="Pfam" id="PF10150">
    <property type="entry name" value="RNase_E_G"/>
    <property type="match status" value="1"/>
</dbReference>
<reference evidence="7 8" key="1">
    <citation type="submission" date="2015-10" db="EMBL/GenBank/DDBJ databases">
        <title>Candidatus Desulfofervidus auxilii, a hydrogenotrophic sulfate-reducing bacterium involved in the thermophilic anaerobic oxidation of methane.</title>
        <authorList>
            <person name="Krukenberg V."/>
            <person name="Richter M."/>
            <person name="Wegener G."/>
        </authorList>
    </citation>
    <scope>NUCLEOTIDE SEQUENCE [LARGE SCALE GENOMIC DNA]</scope>
    <source>
        <strain evidence="7 8">HS1</strain>
    </source>
</reference>
<dbReference type="Pfam" id="PF00575">
    <property type="entry name" value="S1"/>
    <property type="match status" value="1"/>
</dbReference>
<dbReference type="EMBL" id="CP013015">
    <property type="protein sequence ID" value="AMM39856.1"/>
    <property type="molecule type" value="Genomic_DNA"/>
</dbReference>
<dbReference type="SUPFAM" id="SSF50249">
    <property type="entry name" value="Nucleic acid-binding proteins"/>
    <property type="match status" value="1"/>
</dbReference>
<dbReference type="KEGG" id="daw:HS1_000049"/>
<keyword evidence="3" id="KW-0378">Hydrolase</keyword>
<keyword evidence="2" id="KW-0479">Metal-binding</keyword>
<dbReference type="PANTHER" id="PTHR30001:SF0">
    <property type="entry name" value="RIBONUCLEASE G"/>
    <property type="match status" value="1"/>
</dbReference>
<keyword evidence="4" id="KW-0460">Magnesium</keyword>
<dbReference type="NCBIfam" id="TIGR00757">
    <property type="entry name" value="RNaseEG"/>
    <property type="match status" value="1"/>
</dbReference>
<dbReference type="GO" id="GO:0046872">
    <property type="term" value="F:metal ion binding"/>
    <property type="evidence" value="ECO:0007669"/>
    <property type="project" value="UniProtKB-KW"/>
</dbReference>
<dbReference type="Gene3D" id="2.40.50.140">
    <property type="entry name" value="Nucleic acid-binding proteins"/>
    <property type="match status" value="1"/>
</dbReference>
<evidence type="ECO:0000313" key="8">
    <source>
        <dbReference type="Proteomes" id="UP000070560"/>
    </source>
</evidence>
<evidence type="ECO:0000259" key="6">
    <source>
        <dbReference type="PROSITE" id="PS50126"/>
    </source>
</evidence>
<proteinExistence type="predicted"/>
<organism evidence="7 8">
    <name type="scientific">Desulfofervidus auxilii</name>
    <dbReference type="NCBI Taxonomy" id="1621989"/>
    <lineage>
        <taxon>Bacteria</taxon>
        <taxon>Pseudomonadati</taxon>
        <taxon>Thermodesulfobacteriota</taxon>
        <taxon>Candidatus Desulfofervidia</taxon>
        <taxon>Candidatus Desulfofervidales</taxon>
        <taxon>Candidatus Desulfofervidaceae</taxon>
        <taxon>Candidatus Desulfofervidus</taxon>
    </lineage>
</organism>